<dbReference type="AlphaFoldDB" id="A0A1M6SIC3"/>
<protein>
    <submittedName>
        <fullName evidence="1">Uncharacterized protein</fullName>
    </submittedName>
</protein>
<dbReference type="Proteomes" id="UP000184263">
    <property type="component" value="Unassembled WGS sequence"/>
</dbReference>
<accession>A0A1M6SIC3</accession>
<proteinExistence type="predicted"/>
<evidence type="ECO:0000313" key="1">
    <source>
        <dbReference type="EMBL" id="SHK44522.1"/>
    </source>
</evidence>
<organism evidence="1 2">
    <name type="scientific">Selenomonas ruminantium</name>
    <dbReference type="NCBI Taxonomy" id="971"/>
    <lineage>
        <taxon>Bacteria</taxon>
        <taxon>Bacillati</taxon>
        <taxon>Bacillota</taxon>
        <taxon>Negativicutes</taxon>
        <taxon>Selenomonadales</taxon>
        <taxon>Selenomonadaceae</taxon>
        <taxon>Selenomonas</taxon>
    </lineage>
</organism>
<gene>
    <name evidence="1" type="ORF">SAMN05216582_10493</name>
</gene>
<name>A0A1M6SIC3_SELRU</name>
<dbReference type="EMBL" id="FRBC01000004">
    <property type="protein sequence ID" value="SHK44522.1"/>
    <property type="molecule type" value="Genomic_DNA"/>
</dbReference>
<sequence length="134" mass="15516">MFLALLDERFDLLARLVEIVPSLVRCLDALRYALDPLCCLRITVHEVTETAVDTLDGLDVLLLRLRVLAVREVQLMRLQVAHEILHLIDRLHVLELLVIHLAHAVVRLVEHTVPRIADGEQRDRRDNRKNEDLE</sequence>
<reference evidence="1 2" key="1">
    <citation type="submission" date="2016-11" db="EMBL/GenBank/DDBJ databases">
        <authorList>
            <person name="Jaros S."/>
            <person name="Januszkiewicz K."/>
            <person name="Wedrychowicz H."/>
        </authorList>
    </citation>
    <scope>NUCLEOTIDE SEQUENCE [LARGE SCALE GENOMIC DNA]</scope>
    <source>
        <strain evidence="1 2">HD4</strain>
    </source>
</reference>
<evidence type="ECO:0000313" key="2">
    <source>
        <dbReference type="Proteomes" id="UP000184263"/>
    </source>
</evidence>